<feature type="non-terminal residue" evidence="2">
    <location>
        <position position="1"/>
    </location>
</feature>
<dbReference type="KEGG" id="smo:SELMODRAFT_18725"/>
<dbReference type="SMART" id="SM00108">
    <property type="entry name" value="B_lectin"/>
    <property type="match status" value="1"/>
</dbReference>
<dbReference type="InParanoid" id="D8RL80"/>
<sequence>YTLVMQNDCNLVLYDGQNVARWASDSQGKGSNCYAVLHKNGVLAVYERENENPAWESEIADDATASYAASLQDDGNFVIY</sequence>
<evidence type="ECO:0000259" key="1">
    <source>
        <dbReference type="PROSITE" id="PS50927"/>
    </source>
</evidence>
<organism evidence="3">
    <name type="scientific">Selaginella moellendorffii</name>
    <name type="common">Spikemoss</name>
    <dbReference type="NCBI Taxonomy" id="88036"/>
    <lineage>
        <taxon>Eukaryota</taxon>
        <taxon>Viridiplantae</taxon>
        <taxon>Streptophyta</taxon>
        <taxon>Embryophyta</taxon>
        <taxon>Tracheophyta</taxon>
        <taxon>Lycopodiopsida</taxon>
        <taxon>Selaginellales</taxon>
        <taxon>Selaginellaceae</taxon>
        <taxon>Selaginella</taxon>
    </lineage>
</organism>
<keyword evidence="3" id="KW-1185">Reference proteome</keyword>
<dbReference type="InterPro" id="IPR036426">
    <property type="entry name" value="Bulb-type_lectin_dom_sf"/>
</dbReference>
<dbReference type="Gene3D" id="2.90.10.10">
    <property type="entry name" value="Bulb-type lectin domain"/>
    <property type="match status" value="1"/>
</dbReference>
<name>D8RL80_SELML</name>
<reference evidence="2 3" key="1">
    <citation type="journal article" date="2011" name="Science">
        <title>The Selaginella genome identifies genetic changes associated with the evolution of vascular plants.</title>
        <authorList>
            <person name="Banks J.A."/>
            <person name="Nishiyama T."/>
            <person name="Hasebe M."/>
            <person name="Bowman J.L."/>
            <person name="Gribskov M."/>
            <person name="dePamphilis C."/>
            <person name="Albert V.A."/>
            <person name="Aono N."/>
            <person name="Aoyama T."/>
            <person name="Ambrose B.A."/>
            <person name="Ashton N.W."/>
            <person name="Axtell M.J."/>
            <person name="Barker E."/>
            <person name="Barker M.S."/>
            <person name="Bennetzen J.L."/>
            <person name="Bonawitz N.D."/>
            <person name="Chapple C."/>
            <person name="Cheng C."/>
            <person name="Correa L.G."/>
            <person name="Dacre M."/>
            <person name="DeBarry J."/>
            <person name="Dreyer I."/>
            <person name="Elias M."/>
            <person name="Engstrom E.M."/>
            <person name="Estelle M."/>
            <person name="Feng L."/>
            <person name="Finet C."/>
            <person name="Floyd S.K."/>
            <person name="Frommer W.B."/>
            <person name="Fujita T."/>
            <person name="Gramzow L."/>
            <person name="Gutensohn M."/>
            <person name="Harholt J."/>
            <person name="Hattori M."/>
            <person name="Heyl A."/>
            <person name="Hirai T."/>
            <person name="Hiwatashi Y."/>
            <person name="Ishikawa M."/>
            <person name="Iwata M."/>
            <person name="Karol K.G."/>
            <person name="Koehler B."/>
            <person name="Kolukisaoglu U."/>
            <person name="Kubo M."/>
            <person name="Kurata T."/>
            <person name="Lalonde S."/>
            <person name="Li K."/>
            <person name="Li Y."/>
            <person name="Litt A."/>
            <person name="Lyons E."/>
            <person name="Manning G."/>
            <person name="Maruyama T."/>
            <person name="Michael T.P."/>
            <person name="Mikami K."/>
            <person name="Miyazaki S."/>
            <person name="Morinaga S."/>
            <person name="Murata T."/>
            <person name="Mueller-Roeber B."/>
            <person name="Nelson D.R."/>
            <person name="Obara M."/>
            <person name="Oguri Y."/>
            <person name="Olmstead R.G."/>
            <person name="Onodera N."/>
            <person name="Petersen B.L."/>
            <person name="Pils B."/>
            <person name="Prigge M."/>
            <person name="Rensing S.A."/>
            <person name="Riano-Pachon D.M."/>
            <person name="Roberts A.W."/>
            <person name="Sato Y."/>
            <person name="Scheller H.V."/>
            <person name="Schulz B."/>
            <person name="Schulz C."/>
            <person name="Shakirov E.V."/>
            <person name="Shibagaki N."/>
            <person name="Shinohara N."/>
            <person name="Shippen D.E."/>
            <person name="Soerensen I."/>
            <person name="Sotooka R."/>
            <person name="Sugimoto N."/>
            <person name="Sugita M."/>
            <person name="Sumikawa N."/>
            <person name="Tanurdzic M."/>
            <person name="Theissen G."/>
            <person name="Ulvskov P."/>
            <person name="Wakazuki S."/>
            <person name="Weng J.K."/>
            <person name="Willats W.W."/>
            <person name="Wipf D."/>
            <person name="Wolf P.G."/>
            <person name="Yang L."/>
            <person name="Zimmer A.D."/>
            <person name="Zhu Q."/>
            <person name="Mitros T."/>
            <person name="Hellsten U."/>
            <person name="Loque D."/>
            <person name="Otillar R."/>
            <person name="Salamov A."/>
            <person name="Schmutz J."/>
            <person name="Shapiro H."/>
            <person name="Lindquist E."/>
            <person name="Lucas S."/>
            <person name="Rokhsar D."/>
            <person name="Grigoriev I.V."/>
        </authorList>
    </citation>
    <scope>NUCLEOTIDE SEQUENCE [LARGE SCALE GENOMIC DNA]</scope>
</reference>
<dbReference type="Gramene" id="EFJ27082">
    <property type="protein sequence ID" value="EFJ27082"/>
    <property type="gene ID" value="SELMODRAFT_18725"/>
</dbReference>
<dbReference type="HOGENOM" id="CLU_164480_0_1_1"/>
<evidence type="ECO:0000313" key="2">
    <source>
        <dbReference type="EMBL" id="EFJ27082.1"/>
    </source>
</evidence>
<proteinExistence type="predicted"/>
<dbReference type="AlphaFoldDB" id="D8RL80"/>
<dbReference type="Proteomes" id="UP000001514">
    <property type="component" value="Unassembled WGS sequence"/>
</dbReference>
<dbReference type="InterPro" id="IPR001480">
    <property type="entry name" value="Bulb-type_lectin_dom"/>
</dbReference>
<gene>
    <name evidence="2" type="ORF">SELMODRAFT_18725</name>
</gene>
<dbReference type="SUPFAM" id="SSF51110">
    <property type="entry name" value="alpha-D-mannose-specific plant lectins"/>
    <property type="match status" value="1"/>
</dbReference>
<dbReference type="EMBL" id="GL377583">
    <property type="protein sequence ID" value="EFJ27082.1"/>
    <property type="molecule type" value="Genomic_DNA"/>
</dbReference>
<dbReference type="PROSITE" id="PS50927">
    <property type="entry name" value="BULB_LECTIN"/>
    <property type="match status" value="1"/>
</dbReference>
<evidence type="ECO:0000313" key="3">
    <source>
        <dbReference type="Proteomes" id="UP000001514"/>
    </source>
</evidence>
<protein>
    <recommendedName>
        <fullName evidence="1">Bulb-type lectin domain-containing protein</fullName>
    </recommendedName>
</protein>
<accession>D8RL80</accession>
<feature type="domain" description="Bulb-type lectin" evidence="1">
    <location>
        <begin position="1"/>
        <end position="80"/>
    </location>
</feature>
<feature type="non-terminal residue" evidence="2">
    <location>
        <position position="80"/>
    </location>
</feature>